<dbReference type="AlphaFoldDB" id="A0A382Z2R4"/>
<accession>A0A382Z2R4</accession>
<proteinExistence type="predicted"/>
<reference evidence="1" key="1">
    <citation type="submission" date="2018-05" db="EMBL/GenBank/DDBJ databases">
        <authorList>
            <person name="Lanie J.A."/>
            <person name="Ng W.-L."/>
            <person name="Kazmierczak K.M."/>
            <person name="Andrzejewski T.M."/>
            <person name="Davidsen T.M."/>
            <person name="Wayne K.J."/>
            <person name="Tettelin H."/>
            <person name="Glass J.I."/>
            <person name="Rusch D."/>
            <person name="Podicherti R."/>
            <person name="Tsui H.-C.T."/>
            <person name="Winkler M.E."/>
        </authorList>
    </citation>
    <scope>NUCLEOTIDE SEQUENCE</scope>
</reference>
<evidence type="ECO:0000313" key="1">
    <source>
        <dbReference type="EMBL" id="SVD89741.1"/>
    </source>
</evidence>
<dbReference type="EMBL" id="UINC01180509">
    <property type="protein sequence ID" value="SVD89741.1"/>
    <property type="molecule type" value="Genomic_DNA"/>
</dbReference>
<gene>
    <name evidence="1" type="ORF">METZ01_LOCUS442595</name>
</gene>
<feature type="non-terminal residue" evidence="1">
    <location>
        <position position="1"/>
    </location>
</feature>
<feature type="non-terminal residue" evidence="1">
    <location>
        <position position="260"/>
    </location>
</feature>
<organism evidence="1">
    <name type="scientific">marine metagenome</name>
    <dbReference type="NCBI Taxonomy" id="408172"/>
    <lineage>
        <taxon>unclassified sequences</taxon>
        <taxon>metagenomes</taxon>
        <taxon>ecological metagenomes</taxon>
    </lineage>
</organism>
<protein>
    <submittedName>
        <fullName evidence="1">Uncharacterized protein</fullName>
    </submittedName>
</protein>
<name>A0A382Z2R4_9ZZZZ</name>
<sequence>SPVKIIDNAQTERGISEIQNTLNLLLNINNEQEGSVSTFDQNNKYLDSAFVYPFLRVPDTKKVEFILKYFNPYYDIKNWRFSSLLIPYFIEHRRVSGLEMGIQFEASQLKPMTIKLEYVPIYNFSQKTFYQYAQITRHPWGKKDQKIVINYYDWIDSNDNWMRDENYNLISSWIFGKDYQDHFHNKGYKLDYTHRLNDLVSINTSYSNTYQKDMPVIKKYKDSIFKKRTLDNRSNFNTAPYLFEDGRHTNIQTILSFNKL</sequence>